<dbReference type="Pfam" id="PF01544">
    <property type="entry name" value="CorA"/>
    <property type="match status" value="1"/>
</dbReference>
<evidence type="ECO:0000256" key="7">
    <source>
        <dbReference type="ARBA" id="ARBA00022989"/>
    </source>
</evidence>
<dbReference type="InterPro" id="IPR045863">
    <property type="entry name" value="CorA_TM1_TM2"/>
</dbReference>
<protein>
    <submittedName>
        <fullName evidence="13">Magnesium transporter CorA</fullName>
    </submittedName>
</protein>
<dbReference type="GO" id="GO:0000287">
    <property type="term" value="F:magnesium ion binding"/>
    <property type="evidence" value="ECO:0007669"/>
    <property type="project" value="TreeGrafter"/>
</dbReference>
<evidence type="ECO:0000256" key="4">
    <source>
        <dbReference type="ARBA" id="ARBA00022475"/>
    </source>
</evidence>
<evidence type="ECO:0000256" key="6">
    <source>
        <dbReference type="ARBA" id="ARBA00022842"/>
    </source>
</evidence>
<keyword evidence="14" id="KW-1185">Reference proteome</keyword>
<evidence type="ECO:0000256" key="5">
    <source>
        <dbReference type="ARBA" id="ARBA00022692"/>
    </source>
</evidence>
<gene>
    <name evidence="13" type="ORF">OA86_00505</name>
</gene>
<evidence type="ECO:0000256" key="11">
    <source>
        <dbReference type="ARBA" id="ARBA00045497"/>
    </source>
</evidence>
<dbReference type="GO" id="GO:0005886">
    <property type="term" value="C:plasma membrane"/>
    <property type="evidence" value="ECO:0007669"/>
    <property type="project" value="UniProtKB-SubCell"/>
</dbReference>
<proteinExistence type="inferred from homology"/>
<keyword evidence="4" id="KW-1003">Cell membrane</keyword>
<keyword evidence="9 12" id="KW-0472">Membrane</keyword>
<dbReference type="SUPFAM" id="SSF144083">
    <property type="entry name" value="Magnesium transport protein CorA, transmembrane region"/>
    <property type="match status" value="1"/>
</dbReference>
<dbReference type="EMBL" id="JSYL01000001">
    <property type="protein sequence ID" value="KIA90420.1"/>
    <property type="molecule type" value="Genomic_DNA"/>
</dbReference>
<dbReference type="GO" id="GO:0015095">
    <property type="term" value="F:magnesium ion transmembrane transporter activity"/>
    <property type="evidence" value="ECO:0007669"/>
    <property type="project" value="TreeGrafter"/>
</dbReference>
<keyword evidence="3" id="KW-0813">Transport</keyword>
<comment type="subcellular location">
    <subcellularLocation>
        <location evidence="1">Cell membrane</location>
        <topology evidence="1">Multi-pass membrane protein</topology>
    </subcellularLocation>
</comment>
<dbReference type="RefSeq" id="WP_039347228.1">
    <property type="nucleotide sequence ID" value="NZ_FOLA01000001.1"/>
</dbReference>
<dbReference type="FunFam" id="1.20.58.340:FF:000004">
    <property type="entry name" value="Magnesium transport protein CorA"/>
    <property type="match status" value="1"/>
</dbReference>
<dbReference type="PANTHER" id="PTHR46494:SF1">
    <property type="entry name" value="CORA FAMILY METAL ION TRANSPORTER (EUROFUNG)"/>
    <property type="match status" value="1"/>
</dbReference>
<keyword evidence="6" id="KW-0460">Magnesium</keyword>
<accession>A0A0C1D978</accession>
<keyword evidence="7 12" id="KW-1133">Transmembrane helix</keyword>
<evidence type="ECO:0000313" key="13">
    <source>
        <dbReference type="EMBL" id="KIA90420.1"/>
    </source>
</evidence>
<organism evidence="13 14">
    <name type="scientific">Kaistella jeonii</name>
    <dbReference type="NCBI Taxonomy" id="266749"/>
    <lineage>
        <taxon>Bacteria</taxon>
        <taxon>Pseudomonadati</taxon>
        <taxon>Bacteroidota</taxon>
        <taxon>Flavobacteriia</taxon>
        <taxon>Flavobacteriales</taxon>
        <taxon>Weeksellaceae</taxon>
        <taxon>Chryseobacterium group</taxon>
        <taxon>Kaistella</taxon>
    </lineage>
</organism>
<dbReference type="Gene3D" id="3.30.460.20">
    <property type="entry name" value="CorA soluble domain-like"/>
    <property type="match status" value="1"/>
</dbReference>
<dbReference type="SUPFAM" id="SSF143865">
    <property type="entry name" value="CorA soluble domain-like"/>
    <property type="match status" value="1"/>
</dbReference>
<feature type="transmembrane region" description="Helical" evidence="12">
    <location>
        <begin position="243"/>
        <end position="263"/>
    </location>
</feature>
<evidence type="ECO:0000256" key="10">
    <source>
        <dbReference type="ARBA" id="ARBA00034269"/>
    </source>
</evidence>
<dbReference type="Proteomes" id="UP000031473">
    <property type="component" value="Unassembled WGS sequence"/>
</dbReference>
<reference evidence="13 14" key="1">
    <citation type="submission" date="2014-10" db="EMBL/GenBank/DDBJ databases">
        <title>Kaistella jeonii genome.</title>
        <authorList>
            <person name="Clayton J.T."/>
            <person name="Newman J.D."/>
        </authorList>
    </citation>
    <scope>NUCLEOTIDE SEQUENCE [LARGE SCALE GENOMIC DNA]</scope>
    <source>
        <strain evidence="13 14">DSM 17048</strain>
    </source>
</reference>
<evidence type="ECO:0000256" key="1">
    <source>
        <dbReference type="ARBA" id="ARBA00004651"/>
    </source>
</evidence>
<evidence type="ECO:0000256" key="3">
    <source>
        <dbReference type="ARBA" id="ARBA00022448"/>
    </source>
</evidence>
<dbReference type="STRING" id="266749.SAMN05421876_101435"/>
<evidence type="ECO:0000256" key="8">
    <source>
        <dbReference type="ARBA" id="ARBA00023065"/>
    </source>
</evidence>
<dbReference type="InterPro" id="IPR045861">
    <property type="entry name" value="CorA_cytoplasmic_dom"/>
</dbReference>
<name>A0A0C1D978_9FLAO</name>
<keyword evidence="5 12" id="KW-0812">Transmembrane</keyword>
<dbReference type="InterPro" id="IPR002523">
    <property type="entry name" value="MgTranspt_CorA/ZnTranspt_ZntB"/>
</dbReference>
<comment type="caution">
    <text evidence="13">The sequence shown here is derived from an EMBL/GenBank/DDBJ whole genome shotgun (WGS) entry which is preliminary data.</text>
</comment>
<dbReference type="GO" id="GO:0050897">
    <property type="term" value="F:cobalt ion binding"/>
    <property type="evidence" value="ECO:0007669"/>
    <property type="project" value="TreeGrafter"/>
</dbReference>
<dbReference type="AlphaFoldDB" id="A0A0C1D978"/>
<comment type="similarity">
    <text evidence="2">Belongs to the CorA metal ion transporter (MIT) (TC 1.A.35) family.</text>
</comment>
<keyword evidence="8" id="KW-0406">Ion transport</keyword>
<comment type="catalytic activity">
    <reaction evidence="10">
        <text>Mg(2+)(in) = Mg(2+)(out)</text>
        <dbReference type="Rhea" id="RHEA:29827"/>
        <dbReference type="ChEBI" id="CHEBI:18420"/>
    </reaction>
</comment>
<evidence type="ECO:0000256" key="2">
    <source>
        <dbReference type="ARBA" id="ARBA00009765"/>
    </source>
</evidence>
<evidence type="ECO:0000256" key="12">
    <source>
        <dbReference type="SAM" id="Phobius"/>
    </source>
</evidence>
<sequence>MAIEIIYRNDHCEWIDVEAPTEEDLNFLHERYEINMLLLEDTIDPNHLPKFEQDHNVKFFLMRENTELERSNLNTISDISTKLGVFLLSNIIITVHRMKNRSVYEYKKEILKLENSDVSAETIALQLALKVMKSFDDESKNLMETMDNIENEIFLKNTNNSNQIRRLYQLKRKSGLNARILNISADWIYKFKLLKLDDAQITDLNDKHKDVITDFEHLNAQVTSLISMFLAMSDQKANQVMKFLAIYSMYFFPVTFIAGIYGMNFDNMPELHQPMGYFLTLGVMGFIVLLTFLFVRKKRW</sequence>
<comment type="function">
    <text evidence="11">Mediates influx of magnesium ions. Alternates between open and closed states. Activated by low cytoplasmic Mg(2+) levels. Inactive when cytoplasmic Mg(2+) levels are high.</text>
</comment>
<dbReference type="GO" id="GO:0015087">
    <property type="term" value="F:cobalt ion transmembrane transporter activity"/>
    <property type="evidence" value="ECO:0007669"/>
    <property type="project" value="TreeGrafter"/>
</dbReference>
<dbReference type="OrthoDB" id="9803416at2"/>
<feature type="transmembrane region" description="Helical" evidence="12">
    <location>
        <begin position="275"/>
        <end position="295"/>
    </location>
</feature>
<dbReference type="Gene3D" id="1.20.58.340">
    <property type="entry name" value="Magnesium transport protein CorA, transmembrane region"/>
    <property type="match status" value="2"/>
</dbReference>
<dbReference type="PANTHER" id="PTHR46494">
    <property type="entry name" value="CORA FAMILY METAL ION TRANSPORTER (EUROFUNG)"/>
    <property type="match status" value="1"/>
</dbReference>
<evidence type="ECO:0000256" key="9">
    <source>
        <dbReference type="ARBA" id="ARBA00023136"/>
    </source>
</evidence>
<evidence type="ECO:0000313" key="14">
    <source>
        <dbReference type="Proteomes" id="UP000031473"/>
    </source>
</evidence>